<dbReference type="GO" id="GO:0003796">
    <property type="term" value="F:lysozyme activity"/>
    <property type="evidence" value="ECO:0007669"/>
    <property type="project" value="UniProtKB-EC"/>
</dbReference>
<keyword evidence="1 3" id="KW-0929">Antimicrobial</keyword>
<name>A0A2A7UY73_COMTR</name>
<dbReference type="Proteomes" id="UP000220246">
    <property type="component" value="Unassembled WGS sequence"/>
</dbReference>
<proteinExistence type="inferred from homology"/>
<evidence type="ECO:0000313" key="5">
    <source>
        <dbReference type="EMBL" id="PEH90136.1"/>
    </source>
</evidence>
<dbReference type="GO" id="GO:0042742">
    <property type="term" value="P:defense response to bacterium"/>
    <property type="evidence" value="ECO:0007669"/>
    <property type="project" value="UniProtKB-KW"/>
</dbReference>
<dbReference type="STRING" id="1219032.GCA_001515545_00846"/>
<keyword evidence="3" id="KW-0378">Hydrolase</keyword>
<dbReference type="GeneID" id="80802409"/>
<protein>
    <recommendedName>
        <fullName evidence="3">Lysozyme</fullName>
        <ecNumber evidence="3">3.2.1.17</ecNumber>
    </recommendedName>
</protein>
<dbReference type="GO" id="GO:0031640">
    <property type="term" value="P:killing of cells of another organism"/>
    <property type="evidence" value="ECO:0007669"/>
    <property type="project" value="UniProtKB-KW"/>
</dbReference>
<dbReference type="Gene3D" id="1.10.530.40">
    <property type="match status" value="1"/>
</dbReference>
<evidence type="ECO:0000256" key="4">
    <source>
        <dbReference type="SAM" id="SignalP"/>
    </source>
</evidence>
<organism evidence="5 6">
    <name type="scientific">Comamonas terrigena</name>
    <dbReference type="NCBI Taxonomy" id="32013"/>
    <lineage>
        <taxon>Bacteria</taxon>
        <taxon>Pseudomonadati</taxon>
        <taxon>Pseudomonadota</taxon>
        <taxon>Betaproteobacteria</taxon>
        <taxon>Burkholderiales</taxon>
        <taxon>Comamonadaceae</taxon>
        <taxon>Comamonas</taxon>
    </lineage>
</organism>
<dbReference type="InterPro" id="IPR051018">
    <property type="entry name" value="Bacteriophage_GH24"/>
</dbReference>
<dbReference type="SUPFAM" id="SSF53955">
    <property type="entry name" value="Lysozyme-like"/>
    <property type="match status" value="1"/>
</dbReference>
<dbReference type="RefSeq" id="WP_066533754.1">
    <property type="nucleotide sequence ID" value="NZ_PDEA01000001.1"/>
</dbReference>
<dbReference type="PANTHER" id="PTHR38107:SF3">
    <property type="entry name" value="LYSOZYME RRRD-RELATED"/>
    <property type="match status" value="1"/>
</dbReference>
<dbReference type="InterPro" id="IPR023346">
    <property type="entry name" value="Lysozyme-like_dom_sf"/>
</dbReference>
<dbReference type="Pfam" id="PF00959">
    <property type="entry name" value="Phage_lysozyme"/>
    <property type="match status" value="1"/>
</dbReference>
<keyword evidence="6" id="KW-1185">Reference proteome</keyword>
<reference evidence="6" key="1">
    <citation type="submission" date="2017-09" db="EMBL/GenBank/DDBJ databases">
        <title>FDA dAtabase for Regulatory Grade micrObial Sequences (FDA-ARGOS): Supporting development and validation of Infectious Disease Dx tests.</title>
        <authorList>
            <person name="Minogue T."/>
            <person name="Wolcott M."/>
            <person name="Wasieloski L."/>
            <person name="Aguilar W."/>
            <person name="Moore D."/>
            <person name="Tallon L."/>
            <person name="Sadzewicz L."/>
            <person name="Ott S."/>
            <person name="Zhao X."/>
            <person name="Nagaraj S."/>
            <person name="Vavikolanu K."/>
            <person name="Aluvathingal J."/>
            <person name="Nadendla S."/>
            <person name="Sichtig H."/>
        </authorList>
    </citation>
    <scope>NUCLEOTIDE SEQUENCE [LARGE SCALE GENOMIC DNA]</scope>
    <source>
        <strain evidence="6">FDAARGOS_394</strain>
    </source>
</reference>
<evidence type="ECO:0000313" key="6">
    <source>
        <dbReference type="Proteomes" id="UP000220246"/>
    </source>
</evidence>
<accession>A0A2A7UY73</accession>
<comment type="catalytic activity">
    <reaction evidence="3">
        <text>Hydrolysis of (1-&gt;4)-beta-linkages between N-acetylmuramic acid and N-acetyl-D-glucosamine residues in a peptidoglycan and between N-acetyl-D-glucosamine residues in chitodextrins.</text>
        <dbReference type="EC" id="3.2.1.17"/>
    </reaction>
</comment>
<dbReference type="InterPro" id="IPR002196">
    <property type="entry name" value="Glyco_hydro_24"/>
</dbReference>
<gene>
    <name evidence="5" type="ORF">CRM82_17450</name>
</gene>
<dbReference type="EC" id="3.2.1.17" evidence="3"/>
<comment type="caution">
    <text evidence="5">The sequence shown here is derived from an EMBL/GenBank/DDBJ whole genome shotgun (WGS) entry which is preliminary data.</text>
</comment>
<dbReference type="OrthoDB" id="8141296at2"/>
<dbReference type="GO" id="GO:0016998">
    <property type="term" value="P:cell wall macromolecule catabolic process"/>
    <property type="evidence" value="ECO:0007669"/>
    <property type="project" value="InterPro"/>
</dbReference>
<feature type="chain" id="PRO_5012879646" description="Lysozyme" evidence="4">
    <location>
        <begin position="20"/>
        <end position="169"/>
    </location>
</feature>
<keyword evidence="2 3" id="KW-0081">Bacteriolytic enzyme</keyword>
<evidence type="ECO:0000256" key="3">
    <source>
        <dbReference type="RuleBase" id="RU003788"/>
    </source>
</evidence>
<sequence>MNKRTPASALGLTAAILLAWIGHEGFTAAPTIPTKGDVPTIGHGATHYEDGRRVTMADPPITRQRAGELAANLLQNTYVACVKRSLGETPMHPVEFEQAVDFAGQYGCTNWWNSTMRAQYVAGNYGPACQAYLRYKFAAGYDCSTPGNKRCMGVWTRQLARHAACTGVL</sequence>
<comment type="similarity">
    <text evidence="3">Belongs to the glycosyl hydrolase 24 family.</text>
</comment>
<keyword evidence="3" id="KW-0326">Glycosidase</keyword>
<dbReference type="GO" id="GO:0009253">
    <property type="term" value="P:peptidoglycan catabolic process"/>
    <property type="evidence" value="ECO:0007669"/>
    <property type="project" value="InterPro"/>
</dbReference>
<evidence type="ECO:0000256" key="2">
    <source>
        <dbReference type="ARBA" id="ARBA00022638"/>
    </source>
</evidence>
<evidence type="ECO:0000256" key="1">
    <source>
        <dbReference type="ARBA" id="ARBA00022529"/>
    </source>
</evidence>
<dbReference type="PANTHER" id="PTHR38107">
    <property type="match status" value="1"/>
</dbReference>
<dbReference type="EMBL" id="PDEA01000001">
    <property type="protein sequence ID" value="PEH90136.1"/>
    <property type="molecule type" value="Genomic_DNA"/>
</dbReference>
<dbReference type="AlphaFoldDB" id="A0A2A7UY73"/>
<keyword evidence="4" id="KW-0732">Signal</keyword>
<dbReference type="InterPro" id="IPR023347">
    <property type="entry name" value="Lysozyme_dom_sf"/>
</dbReference>
<feature type="signal peptide" evidence="4">
    <location>
        <begin position="1"/>
        <end position="19"/>
    </location>
</feature>